<keyword evidence="3" id="KW-1185">Reference proteome</keyword>
<dbReference type="EMBL" id="CARXXK010000001">
    <property type="protein sequence ID" value="CAI6345383.1"/>
    <property type="molecule type" value="Genomic_DNA"/>
</dbReference>
<sequence length="106" mass="11907">MAEDILSLKEIEEKAKQVTGSLYPDNRPSVRQTASRLTEVEGCTPGRREASIVEDSTRTQDWRASQPGREVQTNNTLNCFLFFHFDCTPPGPAAWQMYIVCQVEGA</sequence>
<dbReference type="Proteomes" id="UP001160148">
    <property type="component" value="Unassembled WGS sequence"/>
</dbReference>
<feature type="compositionally biased region" description="Basic and acidic residues" evidence="1">
    <location>
        <begin position="46"/>
        <end position="61"/>
    </location>
</feature>
<protein>
    <submittedName>
        <fullName evidence="2">Uncharacterized protein</fullName>
    </submittedName>
</protein>
<evidence type="ECO:0000313" key="3">
    <source>
        <dbReference type="Proteomes" id="UP001160148"/>
    </source>
</evidence>
<accession>A0AAV0VMA6</accession>
<proteinExistence type="predicted"/>
<evidence type="ECO:0000256" key="1">
    <source>
        <dbReference type="SAM" id="MobiDB-lite"/>
    </source>
</evidence>
<organism evidence="2 3">
    <name type="scientific">Macrosiphum euphorbiae</name>
    <name type="common">potato aphid</name>
    <dbReference type="NCBI Taxonomy" id="13131"/>
    <lineage>
        <taxon>Eukaryota</taxon>
        <taxon>Metazoa</taxon>
        <taxon>Ecdysozoa</taxon>
        <taxon>Arthropoda</taxon>
        <taxon>Hexapoda</taxon>
        <taxon>Insecta</taxon>
        <taxon>Pterygota</taxon>
        <taxon>Neoptera</taxon>
        <taxon>Paraneoptera</taxon>
        <taxon>Hemiptera</taxon>
        <taxon>Sternorrhyncha</taxon>
        <taxon>Aphidomorpha</taxon>
        <taxon>Aphidoidea</taxon>
        <taxon>Aphididae</taxon>
        <taxon>Macrosiphini</taxon>
        <taxon>Macrosiphum</taxon>
    </lineage>
</organism>
<dbReference type="AlphaFoldDB" id="A0AAV0VMA6"/>
<feature type="region of interest" description="Disordered" evidence="1">
    <location>
        <begin position="22"/>
        <end position="68"/>
    </location>
</feature>
<evidence type="ECO:0000313" key="2">
    <source>
        <dbReference type="EMBL" id="CAI6345383.1"/>
    </source>
</evidence>
<reference evidence="2 3" key="1">
    <citation type="submission" date="2023-01" db="EMBL/GenBank/DDBJ databases">
        <authorList>
            <person name="Whitehead M."/>
        </authorList>
    </citation>
    <scope>NUCLEOTIDE SEQUENCE [LARGE SCALE GENOMIC DNA]</scope>
</reference>
<gene>
    <name evidence="2" type="ORF">MEUPH1_LOCUS2408</name>
</gene>
<comment type="caution">
    <text evidence="2">The sequence shown here is derived from an EMBL/GenBank/DDBJ whole genome shotgun (WGS) entry which is preliminary data.</text>
</comment>
<name>A0AAV0VMA6_9HEMI</name>